<keyword evidence="13" id="KW-0862">Zinc</keyword>
<comment type="similarity">
    <text evidence="6">Belongs to the sugar phosphate cyclases superfamily. Dehydroquinate synthase family.</text>
</comment>
<dbReference type="GO" id="GO:0003856">
    <property type="term" value="F:3-dehydroquinate synthase activity"/>
    <property type="evidence" value="ECO:0007669"/>
    <property type="project" value="UniProtKB-EC"/>
</dbReference>
<dbReference type="PANTHER" id="PTHR43622:SF7">
    <property type="entry name" value="3-DEHYDROQUINATE SYNTHASE, CHLOROPLASTIC"/>
    <property type="match status" value="1"/>
</dbReference>
<reference evidence="21 22" key="1">
    <citation type="submission" date="2022-06" db="EMBL/GenBank/DDBJ databases">
        <title>Isolation of gut microbiota from human fecal samples.</title>
        <authorList>
            <person name="Pamer E.G."/>
            <person name="Barat B."/>
            <person name="Waligurski E."/>
            <person name="Medina S."/>
            <person name="Paddock L."/>
            <person name="Mostad J."/>
        </authorList>
    </citation>
    <scope>NUCLEOTIDE SEQUENCE [LARGE SCALE GENOMIC DNA]</scope>
    <source>
        <strain evidence="21 22">DFI.6.1</strain>
    </source>
</reference>
<dbReference type="NCBIfam" id="TIGR01357">
    <property type="entry name" value="aroB"/>
    <property type="match status" value="1"/>
</dbReference>
<evidence type="ECO:0000256" key="9">
    <source>
        <dbReference type="ARBA" id="ARBA00022490"/>
    </source>
</evidence>
<evidence type="ECO:0000256" key="6">
    <source>
        <dbReference type="ARBA" id="ARBA00005412"/>
    </source>
</evidence>
<evidence type="ECO:0000256" key="4">
    <source>
        <dbReference type="ARBA" id="ARBA00004496"/>
    </source>
</evidence>
<evidence type="ECO:0000313" key="22">
    <source>
        <dbReference type="Proteomes" id="UP001524435"/>
    </source>
</evidence>
<keyword evidence="15" id="KW-0057">Aromatic amino acid biosynthesis</keyword>
<dbReference type="Gene3D" id="1.20.1090.10">
    <property type="entry name" value="Dehydroquinate synthase-like - alpha domain"/>
    <property type="match status" value="1"/>
</dbReference>
<comment type="pathway">
    <text evidence="5">Metabolic intermediate biosynthesis; chorismate biosynthesis; chorismate from D-erythrose 4-phosphate and phosphoenolpyruvate: step 2/7.</text>
</comment>
<protein>
    <recommendedName>
        <fullName evidence="8 18">3-dehydroquinate synthase</fullName>
        <ecNumber evidence="7 18">4.2.3.4</ecNumber>
    </recommendedName>
</protein>
<evidence type="ECO:0000256" key="10">
    <source>
        <dbReference type="ARBA" id="ARBA00022605"/>
    </source>
</evidence>
<evidence type="ECO:0000259" key="20">
    <source>
        <dbReference type="Pfam" id="PF24621"/>
    </source>
</evidence>
<evidence type="ECO:0000256" key="16">
    <source>
        <dbReference type="ARBA" id="ARBA00023239"/>
    </source>
</evidence>
<dbReference type="Proteomes" id="UP001524435">
    <property type="component" value="Unassembled WGS sequence"/>
</dbReference>
<keyword evidence="16 21" id="KW-0456">Lyase</keyword>
<evidence type="ECO:0000256" key="13">
    <source>
        <dbReference type="ARBA" id="ARBA00022833"/>
    </source>
</evidence>
<keyword evidence="10" id="KW-0028">Amino-acid biosynthesis</keyword>
<dbReference type="Pfam" id="PF01761">
    <property type="entry name" value="DHQ_synthase"/>
    <property type="match status" value="1"/>
</dbReference>
<dbReference type="Gene3D" id="3.40.50.1970">
    <property type="match status" value="1"/>
</dbReference>
<keyword evidence="22" id="KW-1185">Reference proteome</keyword>
<comment type="cofactor">
    <cofactor evidence="3">
        <name>Co(2+)</name>
        <dbReference type="ChEBI" id="CHEBI:48828"/>
    </cofactor>
</comment>
<organism evidence="21 22">
    <name type="scientific">Massilicoli timonensis</name>
    <dbReference type="NCBI Taxonomy" id="2015901"/>
    <lineage>
        <taxon>Bacteria</taxon>
        <taxon>Bacillati</taxon>
        <taxon>Bacillota</taxon>
        <taxon>Erysipelotrichia</taxon>
        <taxon>Erysipelotrichales</taxon>
        <taxon>Erysipelotrichaceae</taxon>
        <taxon>Massilicoli</taxon>
    </lineage>
</organism>
<dbReference type="EC" id="4.2.3.4" evidence="7 18"/>
<gene>
    <name evidence="21" type="primary">aroB</name>
    <name evidence="21" type="ORF">NE663_07930</name>
</gene>
<dbReference type="PIRSF" id="PIRSF001455">
    <property type="entry name" value="DHQ_synth"/>
    <property type="match status" value="1"/>
</dbReference>
<dbReference type="InterPro" id="IPR056179">
    <property type="entry name" value="DHQS_C"/>
</dbReference>
<evidence type="ECO:0000256" key="1">
    <source>
        <dbReference type="ARBA" id="ARBA00001393"/>
    </source>
</evidence>
<dbReference type="SUPFAM" id="SSF56796">
    <property type="entry name" value="Dehydroquinate synthase-like"/>
    <property type="match status" value="1"/>
</dbReference>
<evidence type="ECO:0000256" key="3">
    <source>
        <dbReference type="ARBA" id="ARBA00001941"/>
    </source>
</evidence>
<keyword evidence="14" id="KW-0520">NAD</keyword>
<evidence type="ECO:0000256" key="11">
    <source>
        <dbReference type="ARBA" id="ARBA00022723"/>
    </source>
</evidence>
<dbReference type="InterPro" id="IPR030963">
    <property type="entry name" value="DHQ_synth_fam"/>
</dbReference>
<keyword evidence="9" id="KW-0963">Cytoplasm</keyword>
<dbReference type="Pfam" id="PF24621">
    <property type="entry name" value="DHQS_C"/>
    <property type="match status" value="1"/>
</dbReference>
<proteinExistence type="inferred from homology"/>
<evidence type="ECO:0000256" key="15">
    <source>
        <dbReference type="ARBA" id="ARBA00023141"/>
    </source>
</evidence>
<comment type="caution">
    <text evidence="21">The sequence shown here is derived from an EMBL/GenBank/DDBJ whole genome shotgun (WGS) entry which is preliminary data.</text>
</comment>
<keyword evidence="12" id="KW-0547">Nucleotide-binding</keyword>
<evidence type="ECO:0000259" key="19">
    <source>
        <dbReference type="Pfam" id="PF01761"/>
    </source>
</evidence>
<dbReference type="EMBL" id="JANGCH010000010">
    <property type="protein sequence ID" value="MCQ5122185.1"/>
    <property type="molecule type" value="Genomic_DNA"/>
</dbReference>
<comment type="subcellular location">
    <subcellularLocation>
        <location evidence="4">Cytoplasm</location>
    </subcellularLocation>
</comment>
<dbReference type="InterPro" id="IPR016037">
    <property type="entry name" value="DHQ_synth_AroB"/>
</dbReference>
<evidence type="ECO:0000256" key="2">
    <source>
        <dbReference type="ARBA" id="ARBA00001911"/>
    </source>
</evidence>
<evidence type="ECO:0000256" key="8">
    <source>
        <dbReference type="ARBA" id="ARBA00017684"/>
    </source>
</evidence>
<evidence type="ECO:0000256" key="18">
    <source>
        <dbReference type="NCBIfam" id="TIGR01357"/>
    </source>
</evidence>
<evidence type="ECO:0000256" key="17">
    <source>
        <dbReference type="ARBA" id="ARBA00023285"/>
    </source>
</evidence>
<dbReference type="InterPro" id="IPR030960">
    <property type="entry name" value="DHQS/DOIS_N"/>
</dbReference>
<feature type="domain" description="3-dehydroquinate synthase C-terminal" evidence="20">
    <location>
        <begin position="174"/>
        <end position="301"/>
    </location>
</feature>
<evidence type="ECO:0000256" key="5">
    <source>
        <dbReference type="ARBA" id="ARBA00004661"/>
    </source>
</evidence>
<keyword evidence="17" id="KW-0170">Cobalt</keyword>
<evidence type="ECO:0000256" key="12">
    <source>
        <dbReference type="ARBA" id="ARBA00022741"/>
    </source>
</evidence>
<dbReference type="PANTHER" id="PTHR43622">
    <property type="entry name" value="3-DEHYDROQUINATE SYNTHASE"/>
    <property type="match status" value="1"/>
</dbReference>
<evidence type="ECO:0000313" key="21">
    <source>
        <dbReference type="EMBL" id="MCQ5122185.1"/>
    </source>
</evidence>
<dbReference type="CDD" id="cd08195">
    <property type="entry name" value="DHQS"/>
    <property type="match status" value="1"/>
</dbReference>
<keyword evidence="11" id="KW-0479">Metal-binding</keyword>
<comment type="catalytic activity">
    <reaction evidence="1">
        <text>7-phospho-2-dehydro-3-deoxy-D-arabino-heptonate = 3-dehydroquinate + phosphate</text>
        <dbReference type="Rhea" id="RHEA:21968"/>
        <dbReference type="ChEBI" id="CHEBI:32364"/>
        <dbReference type="ChEBI" id="CHEBI:43474"/>
        <dbReference type="ChEBI" id="CHEBI:58394"/>
        <dbReference type="EC" id="4.2.3.4"/>
    </reaction>
</comment>
<dbReference type="InterPro" id="IPR050071">
    <property type="entry name" value="Dehydroquinate_synthase"/>
</dbReference>
<dbReference type="RefSeq" id="WP_178200329.1">
    <property type="nucleotide sequence ID" value="NZ_CANTYB010000061.1"/>
</dbReference>
<accession>A0ABT1SNB5</accession>
<evidence type="ECO:0000256" key="14">
    <source>
        <dbReference type="ARBA" id="ARBA00023027"/>
    </source>
</evidence>
<name>A0ABT1SNB5_9FIRM</name>
<evidence type="ECO:0000256" key="7">
    <source>
        <dbReference type="ARBA" id="ARBA00013031"/>
    </source>
</evidence>
<sequence length="331" mass="36443">MKIPVMIPNHEYDIILERGALAHLADYVKIQGKVLLITDTGVPQAHIELVSAQLADCDCYIVEQGEGSKSFTVLQKILSYMLAHDFQRSDCVIALGGGVVGDLAGFAASIYMRGIRFINFPTTTLAQIDSSIGGKTAINLDGVKNVIGAFYQPSLVIIDPEVLKTLDHRQIVSGLAEALKAGLIADAKLFALFSRADPMEEIETIIYRSLLVKKHIVEQDEKETGLRKLLNFGHTIGHGIEACYLDSLYHGEAVALGMLYFIENESLKEQVIKIYEKLGLPSTCDYEKEAVFTHIAHDKKASKHTIDVVVVSDAGKSHIEKMSFDEIKARL</sequence>
<feature type="domain" description="3-dehydroquinate synthase N-terminal" evidence="19">
    <location>
        <begin position="61"/>
        <end position="172"/>
    </location>
</feature>
<comment type="cofactor">
    <cofactor evidence="2">
        <name>NAD(+)</name>
        <dbReference type="ChEBI" id="CHEBI:57540"/>
    </cofactor>
</comment>